<gene>
    <name evidence="2" type="ORF">IC617_15635</name>
</gene>
<keyword evidence="1" id="KW-1133">Transmembrane helix</keyword>
<dbReference type="RefSeq" id="WP_191145928.1">
    <property type="nucleotide sequence ID" value="NZ_JACXAF010000024.1"/>
</dbReference>
<keyword evidence="1" id="KW-0812">Transmembrane</keyword>
<protein>
    <recommendedName>
        <fullName evidence="4">DUF2946 domain-containing protein</fullName>
    </recommendedName>
</protein>
<keyword evidence="3" id="KW-1185">Reference proteome</keyword>
<reference evidence="2" key="1">
    <citation type="submission" date="2020-09" db="EMBL/GenBank/DDBJ databases">
        <title>A novel bacterium of genus Neiella, isolated from South China Sea.</title>
        <authorList>
            <person name="Huang H."/>
            <person name="Mo K."/>
            <person name="Hu Y."/>
        </authorList>
    </citation>
    <scope>NUCLEOTIDE SEQUENCE</scope>
    <source>
        <strain evidence="2">HB171785</strain>
    </source>
</reference>
<dbReference type="AlphaFoldDB" id="A0A8J6QKE7"/>
<name>A0A8J6QKE7_9GAMM</name>
<feature type="transmembrane region" description="Helical" evidence="1">
    <location>
        <begin position="53"/>
        <end position="75"/>
    </location>
</feature>
<dbReference type="Proteomes" id="UP000638014">
    <property type="component" value="Unassembled WGS sequence"/>
</dbReference>
<keyword evidence="1" id="KW-0472">Membrane</keyword>
<sequence length="101" mass="10904">MFQRFTPNHRIWLLAMLVVALLGLQLAASWHSADHVHEDEGQHVVCTLCLVKHSVAVSSTPAAALIASLCLLSLARRIRIVTSKPLAPTFATSCRGPPAVI</sequence>
<evidence type="ECO:0000313" key="2">
    <source>
        <dbReference type="EMBL" id="MBD1390864.1"/>
    </source>
</evidence>
<evidence type="ECO:0000313" key="3">
    <source>
        <dbReference type="Proteomes" id="UP000638014"/>
    </source>
</evidence>
<accession>A0A8J6QKE7</accession>
<evidence type="ECO:0000256" key="1">
    <source>
        <dbReference type="SAM" id="Phobius"/>
    </source>
</evidence>
<evidence type="ECO:0008006" key="4">
    <source>
        <dbReference type="Google" id="ProtNLM"/>
    </source>
</evidence>
<proteinExistence type="predicted"/>
<dbReference type="EMBL" id="JACXAF010000024">
    <property type="protein sequence ID" value="MBD1390864.1"/>
    <property type="molecule type" value="Genomic_DNA"/>
</dbReference>
<organism evidence="2 3">
    <name type="scientific">Neiella litorisoli</name>
    <dbReference type="NCBI Taxonomy" id="2771431"/>
    <lineage>
        <taxon>Bacteria</taxon>
        <taxon>Pseudomonadati</taxon>
        <taxon>Pseudomonadota</taxon>
        <taxon>Gammaproteobacteria</taxon>
        <taxon>Alteromonadales</taxon>
        <taxon>Echinimonadaceae</taxon>
        <taxon>Neiella</taxon>
    </lineage>
</organism>
<comment type="caution">
    <text evidence="2">The sequence shown here is derived from an EMBL/GenBank/DDBJ whole genome shotgun (WGS) entry which is preliminary data.</text>
</comment>